<comment type="catalytic activity">
    <reaction evidence="1">
        <text>Acts on substrates that are at least partially unfolded. The cleavage site P1 residue is normally between a pair of hydrophobic residues, such as Val-|-Val.</text>
        <dbReference type="EC" id="3.4.21.107"/>
    </reaction>
</comment>
<proteinExistence type="inferred from homology"/>
<comment type="caution">
    <text evidence="18">The sequence shown here is derived from an EMBL/GenBank/DDBJ whole genome shotgun (WGS) entry which is preliminary data.</text>
</comment>
<evidence type="ECO:0000256" key="1">
    <source>
        <dbReference type="ARBA" id="ARBA00001772"/>
    </source>
</evidence>
<evidence type="ECO:0000256" key="10">
    <source>
        <dbReference type="ARBA" id="ARBA00022801"/>
    </source>
</evidence>
<evidence type="ECO:0000256" key="7">
    <source>
        <dbReference type="ARBA" id="ARBA00022729"/>
    </source>
</evidence>
<feature type="binding site" evidence="15">
    <location>
        <position position="117"/>
    </location>
    <ligand>
        <name>substrate</name>
    </ligand>
</feature>
<dbReference type="InterPro" id="IPR036034">
    <property type="entry name" value="PDZ_sf"/>
</dbReference>
<keyword evidence="12" id="KW-0346">Stress response</keyword>
<keyword evidence="6" id="KW-0645">Protease</keyword>
<gene>
    <name evidence="18" type="ORF">X474_27485</name>
</gene>
<evidence type="ECO:0000256" key="3">
    <source>
        <dbReference type="ARBA" id="ARBA00010541"/>
    </source>
</evidence>
<evidence type="ECO:0000256" key="13">
    <source>
        <dbReference type="ARBA" id="ARBA00032850"/>
    </source>
</evidence>
<sequence>MRKKLSPKLGIVLVLALVFSLAASLPAMAVDRSALPSFADLAEKVSPSVVNIRTLKIVKRSPMPGFQGRGGPMDRDFYEFFKRFFEGHGMPNKGTKQRSLGSGVIVDPKGYVVTNNHVVAGADEIVIKFKNGEEVEAKLVGRDPKTDIALLKTTKGDDYPALKLGDSEKLKVGEWVLALGNPFGLNDTVTVGIVSAKGRIIGAGPYDNFIQTDASINPGNSGGALVDMDGRLVGINTAIVAHGQGIGFAIPVNMVRTVMEQLRTNGKVVRGWLGVYIQPVTKELAQSLDLEENAGALVSKVVKDSPADDAGIKRGDVIVEFDGKKVKDSVSLPRMVAATKVGAKVEMVVMRKGREKELTVKLGELDDAGMETDREVAGGIEGLGMSVQELTPELAEKLRLRTDKGLVITSVSPDSPAAEAGLRRGDVILEADQEEVHKVSDLEDALDDLNKDKGLLLLVQRGKGTLFVVVKPGK</sequence>
<evidence type="ECO:0000256" key="2">
    <source>
        <dbReference type="ARBA" id="ARBA00004418"/>
    </source>
</evidence>
<reference evidence="18 19" key="1">
    <citation type="submission" date="2013-11" db="EMBL/GenBank/DDBJ databases">
        <title>Metagenomic analysis of a methanogenic consortium involved in long chain n-alkane degradation.</title>
        <authorList>
            <person name="Davidova I.A."/>
            <person name="Callaghan A.V."/>
            <person name="Wawrik B."/>
            <person name="Pruitt S."/>
            <person name="Marks C."/>
            <person name="Duncan K.E."/>
            <person name="Suflita J.M."/>
        </authorList>
    </citation>
    <scope>NUCLEOTIDE SEQUENCE [LARGE SCALE GENOMIC DNA]</scope>
    <source>
        <strain evidence="18 19">SPR</strain>
    </source>
</reference>
<dbReference type="Gene3D" id="2.40.10.120">
    <property type="match status" value="1"/>
</dbReference>
<dbReference type="InterPro" id="IPR009003">
    <property type="entry name" value="Peptidase_S1_PA"/>
</dbReference>
<organism evidence="18 19">
    <name type="scientific">Dethiosulfatarculus sandiegensis</name>
    <dbReference type="NCBI Taxonomy" id="1429043"/>
    <lineage>
        <taxon>Bacteria</taxon>
        <taxon>Pseudomonadati</taxon>
        <taxon>Thermodesulfobacteriota</taxon>
        <taxon>Desulfarculia</taxon>
        <taxon>Desulfarculales</taxon>
        <taxon>Desulfarculaceae</taxon>
        <taxon>Dethiosulfatarculus</taxon>
    </lineage>
</organism>
<dbReference type="Proteomes" id="UP000032233">
    <property type="component" value="Unassembled WGS sequence"/>
</dbReference>
<feature type="active site" description="Charge relay system" evidence="14">
    <location>
        <position position="221"/>
    </location>
</feature>
<dbReference type="Pfam" id="PF13180">
    <property type="entry name" value="PDZ_2"/>
    <property type="match status" value="2"/>
</dbReference>
<keyword evidence="11" id="KW-0720">Serine protease</keyword>
<dbReference type="Gene3D" id="2.30.42.10">
    <property type="match status" value="2"/>
</dbReference>
<dbReference type="InParanoid" id="A0A0D2G7M4"/>
<dbReference type="SUPFAM" id="SSF50156">
    <property type="entry name" value="PDZ domain-like"/>
    <property type="match status" value="2"/>
</dbReference>
<evidence type="ECO:0000256" key="12">
    <source>
        <dbReference type="ARBA" id="ARBA00023016"/>
    </source>
</evidence>
<dbReference type="CDD" id="cd10839">
    <property type="entry name" value="cpPDZ1_DegP-like"/>
    <property type="match status" value="1"/>
</dbReference>
<dbReference type="GO" id="GO:0006508">
    <property type="term" value="P:proteolysis"/>
    <property type="evidence" value="ECO:0007669"/>
    <property type="project" value="UniProtKB-KW"/>
</dbReference>
<comment type="subcellular location">
    <subcellularLocation>
        <location evidence="2">Periplasm</location>
    </subcellularLocation>
</comment>
<evidence type="ECO:0000256" key="4">
    <source>
        <dbReference type="ARBA" id="ARBA00013035"/>
    </source>
</evidence>
<dbReference type="FunCoup" id="A0A0D2G7M4">
    <property type="interactions" value="560"/>
</dbReference>
<evidence type="ECO:0000256" key="5">
    <source>
        <dbReference type="ARBA" id="ARBA00013958"/>
    </source>
</evidence>
<dbReference type="PRINTS" id="PR00834">
    <property type="entry name" value="PROTEASES2C"/>
</dbReference>
<dbReference type="NCBIfam" id="TIGR02037">
    <property type="entry name" value="degP_htrA_DO"/>
    <property type="match status" value="1"/>
</dbReference>
<dbReference type="PANTHER" id="PTHR22939:SF130">
    <property type="entry name" value="PERIPLASMIC SERINE ENDOPROTEASE DEGP-LIKE-RELATED"/>
    <property type="match status" value="1"/>
</dbReference>
<evidence type="ECO:0000259" key="17">
    <source>
        <dbReference type="PROSITE" id="PS50106"/>
    </source>
</evidence>
<dbReference type="Pfam" id="PF13365">
    <property type="entry name" value="Trypsin_2"/>
    <property type="match status" value="1"/>
</dbReference>
<dbReference type="GO" id="GO:0004252">
    <property type="term" value="F:serine-type endopeptidase activity"/>
    <property type="evidence" value="ECO:0007669"/>
    <property type="project" value="InterPro"/>
</dbReference>
<dbReference type="PATRIC" id="fig|1429043.3.peg.5837"/>
<comment type="similarity">
    <text evidence="3">Belongs to the peptidase S1C family.</text>
</comment>
<dbReference type="RefSeq" id="WP_044352778.1">
    <property type="nucleotide sequence ID" value="NZ_AZAC01000078.1"/>
</dbReference>
<feature type="binding site" evidence="15">
    <location>
        <begin position="237"/>
        <end position="241"/>
    </location>
    <ligand>
        <name>substrate</name>
    </ligand>
</feature>
<evidence type="ECO:0000256" key="9">
    <source>
        <dbReference type="ARBA" id="ARBA00022764"/>
    </source>
</evidence>
<accession>A0A0D2G7M4</accession>
<dbReference type="EMBL" id="AZAC01000078">
    <property type="protein sequence ID" value="KIX10942.1"/>
    <property type="molecule type" value="Genomic_DNA"/>
</dbReference>
<evidence type="ECO:0000256" key="11">
    <source>
        <dbReference type="ARBA" id="ARBA00022825"/>
    </source>
</evidence>
<dbReference type="InterPro" id="IPR011782">
    <property type="entry name" value="Pept_S1C_Do"/>
</dbReference>
<dbReference type="PANTHER" id="PTHR22939">
    <property type="entry name" value="SERINE PROTEASE FAMILY S1C HTRA-RELATED"/>
    <property type="match status" value="1"/>
</dbReference>
<feature type="active site" description="Charge relay system" evidence="14">
    <location>
        <position position="147"/>
    </location>
</feature>
<dbReference type="EC" id="3.4.21.107" evidence="4"/>
<dbReference type="InterPro" id="IPR001478">
    <property type="entry name" value="PDZ"/>
</dbReference>
<evidence type="ECO:0000256" key="16">
    <source>
        <dbReference type="SAM" id="SignalP"/>
    </source>
</evidence>
<protein>
    <recommendedName>
        <fullName evidence="5">Probable periplasmic serine endoprotease DegP-like</fullName>
        <ecNumber evidence="4">3.4.21.107</ecNumber>
    </recommendedName>
    <alternativeName>
        <fullName evidence="13">Protease Do</fullName>
    </alternativeName>
</protein>
<feature type="domain" description="PDZ" evidence="17">
    <location>
        <begin position="257"/>
        <end position="353"/>
    </location>
</feature>
<dbReference type="AlphaFoldDB" id="A0A0D2G7M4"/>
<evidence type="ECO:0000256" key="8">
    <source>
        <dbReference type="ARBA" id="ARBA00022737"/>
    </source>
</evidence>
<keyword evidence="7 16" id="KW-0732">Signal</keyword>
<dbReference type="InterPro" id="IPR001940">
    <property type="entry name" value="Peptidase_S1C"/>
</dbReference>
<feature type="binding site" evidence="15">
    <location>
        <position position="147"/>
    </location>
    <ligand>
        <name>substrate</name>
    </ligand>
</feature>
<dbReference type="SUPFAM" id="SSF50494">
    <property type="entry name" value="Trypsin-like serine proteases"/>
    <property type="match status" value="1"/>
</dbReference>
<evidence type="ECO:0000256" key="14">
    <source>
        <dbReference type="PIRSR" id="PIRSR611782-1"/>
    </source>
</evidence>
<name>A0A0D2G7M4_9BACT</name>
<evidence type="ECO:0000313" key="18">
    <source>
        <dbReference type="EMBL" id="KIX10942.1"/>
    </source>
</evidence>
<dbReference type="OrthoDB" id="9758917at2"/>
<feature type="active site" description="Charge relay system" evidence="14">
    <location>
        <position position="117"/>
    </location>
</feature>
<dbReference type="STRING" id="1429043.X474_27485"/>
<dbReference type="PROSITE" id="PS50106">
    <property type="entry name" value="PDZ"/>
    <property type="match status" value="2"/>
</dbReference>
<feature type="signal peptide" evidence="16">
    <location>
        <begin position="1"/>
        <end position="29"/>
    </location>
</feature>
<dbReference type="SMART" id="SM00228">
    <property type="entry name" value="PDZ"/>
    <property type="match status" value="2"/>
</dbReference>
<evidence type="ECO:0000313" key="19">
    <source>
        <dbReference type="Proteomes" id="UP000032233"/>
    </source>
</evidence>
<keyword evidence="10" id="KW-0378">Hydrolase</keyword>
<keyword evidence="9" id="KW-0574">Periplasm</keyword>
<feature type="binding site" evidence="15">
    <location>
        <begin position="219"/>
        <end position="221"/>
    </location>
    <ligand>
        <name>substrate</name>
    </ligand>
</feature>
<feature type="domain" description="PDZ" evidence="17">
    <location>
        <begin position="369"/>
        <end position="473"/>
    </location>
</feature>
<keyword evidence="19" id="KW-1185">Reference proteome</keyword>
<evidence type="ECO:0000256" key="6">
    <source>
        <dbReference type="ARBA" id="ARBA00022670"/>
    </source>
</evidence>
<feature type="chain" id="PRO_5039519257" description="Probable periplasmic serine endoprotease DegP-like" evidence="16">
    <location>
        <begin position="30"/>
        <end position="474"/>
    </location>
</feature>
<keyword evidence="8" id="KW-0677">Repeat</keyword>
<evidence type="ECO:0000256" key="15">
    <source>
        <dbReference type="PIRSR" id="PIRSR611782-2"/>
    </source>
</evidence>